<reference evidence="1 2" key="1">
    <citation type="journal article" date="2021" name="BMC Biol.">
        <title>Horizontally acquired antibacterial genes associated with adaptive radiation of ladybird beetles.</title>
        <authorList>
            <person name="Li H.S."/>
            <person name="Tang X.F."/>
            <person name="Huang Y.H."/>
            <person name="Xu Z.Y."/>
            <person name="Chen M.L."/>
            <person name="Du X.Y."/>
            <person name="Qiu B.Y."/>
            <person name="Chen P.T."/>
            <person name="Zhang W."/>
            <person name="Slipinski A."/>
            <person name="Escalona H.E."/>
            <person name="Waterhouse R.M."/>
            <person name="Zwick A."/>
            <person name="Pang H."/>
        </authorList>
    </citation>
    <scope>NUCLEOTIDE SEQUENCE [LARGE SCALE GENOMIC DNA]</scope>
    <source>
        <strain evidence="1">SYSU2018</strain>
    </source>
</reference>
<dbReference type="Proteomes" id="UP001516400">
    <property type="component" value="Unassembled WGS sequence"/>
</dbReference>
<dbReference type="EMBL" id="JABFTP020000185">
    <property type="protein sequence ID" value="KAL3288273.1"/>
    <property type="molecule type" value="Genomic_DNA"/>
</dbReference>
<dbReference type="AlphaFoldDB" id="A0ABD2PBA8"/>
<protein>
    <submittedName>
        <fullName evidence="1">Uncharacterized protein</fullName>
    </submittedName>
</protein>
<evidence type="ECO:0000313" key="1">
    <source>
        <dbReference type="EMBL" id="KAL3288273.1"/>
    </source>
</evidence>
<sequence length="119" mass="13383">MVNSIINELTNGVSNVDVTSYGIFKVVRVCKSTPDHIRALKVVTSSVSKVKVVLKDKSNIENSERFSTVRIDGDFTEIQRKQLKDLRSDLNRRKENGENVTIKYVCGSPTIVESRKPNT</sequence>
<gene>
    <name evidence="1" type="ORF">HHI36_002721</name>
</gene>
<proteinExistence type="predicted"/>
<comment type="caution">
    <text evidence="1">The sequence shown here is derived from an EMBL/GenBank/DDBJ whole genome shotgun (WGS) entry which is preliminary data.</text>
</comment>
<keyword evidence="2" id="KW-1185">Reference proteome</keyword>
<accession>A0ABD2PBA8</accession>
<organism evidence="1 2">
    <name type="scientific">Cryptolaemus montrouzieri</name>
    <dbReference type="NCBI Taxonomy" id="559131"/>
    <lineage>
        <taxon>Eukaryota</taxon>
        <taxon>Metazoa</taxon>
        <taxon>Ecdysozoa</taxon>
        <taxon>Arthropoda</taxon>
        <taxon>Hexapoda</taxon>
        <taxon>Insecta</taxon>
        <taxon>Pterygota</taxon>
        <taxon>Neoptera</taxon>
        <taxon>Endopterygota</taxon>
        <taxon>Coleoptera</taxon>
        <taxon>Polyphaga</taxon>
        <taxon>Cucujiformia</taxon>
        <taxon>Coccinelloidea</taxon>
        <taxon>Coccinellidae</taxon>
        <taxon>Scymninae</taxon>
        <taxon>Scymnini</taxon>
        <taxon>Cryptolaemus</taxon>
    </lineage>
</organism>
<name>A0ABD2PBA8_9CUCU</name>
<evidence type="ECO:0000313" key="2">
    <source>
        <dbReference type="Proteomes" id="UP001516400"/>
    </source>
</evidence>